<evidence type="ECO:0000313" key="3">
    <source>
        <dbReference type="EMBL" id="KAK8086204.1"/>
    </source>
</evidence>
<feature type="compositionally biased region" description="Low complexity" evidence="1">
    <location>
        <begin position="41"/>
        <end position="52"/>
    </location>
</feature>
<dbReference type="Proteomes" id="UP001480595">
    <property type="component" value="Unassembled WGS sequence"/>
</dbReference>
<dbReference type="EMBL" id="JAQQWL010000002">
    <property type="protein sequence ID" value="KAK8086204.1"/>
    <property type="molecule type" value="Genomic_DNA"/>
</dbReference>
<evidence type="ECO:0000256" key="2">
    <source>
        <dbReference type="SAM" id="Phobius"/>
    </source>
</evidence>
<feature type="compositionally biased region" description="Polar residues" evidence="1">
    <location>
        <begin position="108"/>
        <end position="126"/>
    </location>
</feature>
<gene>
    <name evidence="3" type="ORF">PG994_001178</name>
</gene>
<proteinExistence type="predicted"/>
<evidence type="ECO:0000313" key="4">
    <source>
        <dbReference type="Proteomes" id="UP001480595"/>
    </source>
</evidence>
<keyword evidence="2" id="KW-0472">Membrane</keyword>
<keyword evidence="2" id="KW-1133">Transmembrane helix</keyword>
<keyword evidence="4" id="KW-1185">Reference proteome</keyword>
<organism evidence="3 4">
    <name type="scientific">Apiospora phragmitis</name>
    <dbReference type="NCBI Taxonomy" id="2905665"/>
    <lineage>
        <taxon>Eukaryota</taxon>
        <taxon>Fungi</taxon>
        <taxon>Dikarya</taxon>
        <taxon>Ascomycota</taxon>
        <taxon>Pezizomycotina</taxon>
        <taxon>Sordariomycetes</taxon>
        <taxon>Xylariomycetidae</taxon>
        <taxon>Amphisphaeriales</taxon>
        <taxon>Apiosporaceae</taxon>
        <taxon>Apiospora</taxon>
    </lineage>
</organism>
<dbReference type="GeneID" id="92085650"/>
<accession>A0ABR1WSU6</accession>
<sequence>MATDKYLDLSKQRHQPDLEPSATHPYHGIEVQSYPALAYTQQQQQQQWAHQQSALPTSEEKNAPAPATDKPHRRILGLTVPVFWGLLILLVLVVAGAIGGGLAAQGLSNKNNNNADPSGSGRPSSSVIMVETASTPNPSTQPPASGSGTVTMLLPIVQALAVPLDGGCPKINGTRYSPRETTNGTGTAKATATGITLQGQASAQAFVQLCNTNFPEGDAQPGVRDILSFYAPTFEQCMTSCAQYNRQYQRETGSRGQSGIWGDGFCMAVSIVKYCKLLNPSPSRPWKENRREN</sequence>
<reference evidence="3 4" key="1">
    <citation type="submission" date="2023-01" db="EMBL/GenBank/DDBJ databases">
        <title>Analysis of 21 Apiospora genomes using comparative genomics revels a genus with tremendous synthesis potential of carbohydrate active enzymes and secondary metabolites.</title>
        <authorList>
            <person name="Sorensen T."/>
        </authorList>
    </citation>
    <scope>NUCLEOTIDE SEQUENCE [LARGE SCALE GENOMIC DNA]</scope>
    <source>
        <strain evidence="3 4">CBS 135458</strain>
    </source>
</reference>
<dbReference type="RefSeq" id="XP_066720728.1">
    <property type="nucleotide sequence ID" value="XM_066852587.1"/>
</dbReference>
<feature type="transmembrane region" description="Helical" evidence="2">
    <location>
        <begin position="82"/>
        <end position="104"/>
    </location>
</feature>
<name>A0ABR1WSU6_9PEZI</name>
<protein>
    <submittedName>
        <fullName evidence="3">Uncharacterized protein</fullName>
    </submittedName>
</protein>
<comment type="caution">
    <text evidence="3">The sequence shown here is derived from an EMBL/GenBank/DDBJ whole genome shotgun (WGS) entry which is preliminary data.</text>
</comment>
<feature type="region of interest" description="Disordered" evidence="1">
    <location>
        <begin position="1"/>
        <end position="26"/>
    </location>
</feature>
<keyword evidence="2" id="KW-0812">Transmembrane</keyword>
<feature type="compositionally biased region" description="Basic and acidic residues" evidence="1">
    <location>
        <begin position="1"/>
        <end position="17"/>
    </location>
</feature>
<feature type="region of interest" description="Disordered" evidence="1">
    <location>
        <begin position="40"/>
        <end position="71"/>
    </location>
</feature>
<evidence type="ECO:0000256" key="1">
    <source>
        <dbReference type="SAM" id="MobiDB-lite"/>
    </source>
</evidence>
<feature type="region of interest" description="Disordered" evidence="1">
    <location>
        <begin position="105"/>
        <end position="126"/>
    </location>
</feature>